<keyword evidence="3" id="KW-0488">Methylation</keyword>
<evidence type="ECO:0008006" key="12">
    <source>
        <dbReference type="Google" id="ProtNLM"/>
    </source>
</evidence>
<evidence type="ECO:0000256" key="9">
    <source>
        <dbReference type="SAM" id="Phobius"/>
    </source>
</evidence>
<dbReference type="RefSeq" id="WP_096005421.1">
    <property type="nucleotide sequence ID" value="NZ_NTMR01000017.1"/>
</dbReference>
<gene>
    <name evidence="10" type="ORF">CNQ84_13760</name>
</gene>
<reference evidence="10 11" key="1">
    <citation type="submission" date="2017-09" db="EMBL/GenBank/DDBJ databases">
        <title>Pseudomonas abyssi sp. nov. isolated from Abyssopelagic Water.</title>
        <authorList>
            <person name="Wei Y."/>
        </authorList>
    </citation>
    <scope>NUCLEOTIDE SEQUENCE [LARGE SCALE GENOMIC DNA]</scope>
    <source>
        <strain evidence="10 11">MT5</strain>
    </source>
</reference>
<dbReference type="AlphaFoldDB" id="A0A2A3MFQ6"/>
<comment type="subcellular location">
    <subcellularLocation>
        <location evidence="1">Cell inner membrane</location>
        <topology evidence="1">Single-pass membrane protein</topology>
    </subcellularLocation>
</comment>
<evidence type="ECO:0000256" key="6">
    <source>
        <dbReference type="ARBA" id="ARBA00022989"/>
    </source>
</evidence>
<accession>A0A2A3MFQ6</accession>
<evidence type="ECO:0000256" key="3">
    <source>
        <dbReference type="ARBA" id="ARBA00022481"/>
    </source>
</evidence>
<dbReference type="PROSITE" id="PS00409">
    <property type="entry name" value="PROKAR_NTER_METHYL"/>
    <property type="match status" value="1"/>
</dbReference>
<proteinExistence type="predicted"/>
<feature type="transmembrane region" description="Helical" evidence="9">
    <location>
        <begin position="12"/>
        <end position="33"/>
    </location>
</feature>
<dbReference type="GO" id="GO:0015627">
    <property type="term" value="C:type II protein secretion system complex"/>
    <property type="evidence" value="ECO:0007669"/>
    <property type="project" value="InterPro"/>
</dbReference>
<name>A0A2A3MFQ6_9PSED</name>
<feature type="region of interest" description="Disordered" evidence="8">
    <location>
        <begin position="78"/>
        <end position="98"/>
    </location>
</feature>
<dbReference type="InterPro" id="IPR051621">
    <property type="entry name" value="T2SS_protein_J"/>
</dbReference>
<keyword evidence="11" id="KW-1185">Reference proteome</keyword>
<comment type="caution">
    <text evidence="10">The sequence shown here is derived from an EMBL/GenBank/DDBJ whole genome shotgun (WGS) entry which is preliminary data.</text>
</comment>
<evidence type="ECO:0000256" key="8">
    <source>
        <dbReference type="SAM" id="MobiDB-lite"/>
    </source>
</evidence>
<dbReference type="InterPro" id="IPR012902">
    <property type="entry name" value="N_methyl_site"/>
</dbReference>
<sequence>MTLITRSSRQHGFTLIEVMIAIMIMAVISLISWRGLDSMTRANTQLEMRSEENTRLMHTLQQLEHDLAWRTTTELPAGALDMPEQGTETTPDKPTLQPQAPLMSLLPVGMDVRRLNQIPLQLELVRAAPAAPGQWQRVRWWLQAGTLYRSAGQPTNSYPLPTPKNADKVAVLEGVASFDIRAWEPQQGWRQLPATGRSLTPASGLEIRLGTRRSAGPVTHYRRVLALK</sequence>
<dbReference type="PANTHER" id="PTHR39583:SF2">
    <property type="entry name" value="TYPE II SECRETION SYSTEM PROTEIN J"/>
    <property type="match status" value="1"/>
</dbReference>
<evidence type="ECO:0000313" key="11">
    <source>
        <dbReference type="Proteomes" id="UP000242313"/>
    </source>
</evidence>
<evidence type="ECO:0000256" key="2">
    <source>
        <dbReference type="ARBA" id="ARBA00022475"/>
    </source>
</evidence>
<dbReference type="Proteomes" id="UP000242313">
    <property type="component" value="Unassembled WGS sequence"/>
</dbReference>
<keyword evidence="7 9" id="KW-0472">Membrane</keyword>
<dbReference type="GO" id="GO:0005886">
    <property type="term" value="C:plasma membrane"/>
    <property type="evidence" value="ECO:0007669"/>
    <property type="project" value="UniProtKB-SubCell"/>
</dbReference>
<dbReference type="SUPFAM" id="SSF54523">
    <property type="entry name" value="Pili subunits"/>
    <property type="match status" value="2"/>
</dbReference>
<organism evidence="10 11">
    <name type="scientific">Pseudomonas abyssi</name>
    <dbReference type="NCBI Taxonomy" id="170540"/>
    <lineage>
        <taxon>Bacteria</taxon>
        <taxon>Pseudomonadati</taxon>
        <taxon>Pseudomonadota</taxon>
        <taxon>Gammaproteobacteria</taxon>
        <taxon>Pseudomonadales</taxon>
        <taxon>Pseudomonadaceae</taxon>
        <taxon>Pseudomonas</taxon>
    </lineage>
</organism>
<evidence type="ECO:0000313" key="10">
    <source>
        <dbReference type="EMBL" id="PBK03638.1"/>
    </source>
</evidence>
<evidence type="ECO:0000256" key="7">
    <source>
        <dbReference type="ARBA" id="ARBA00023136"/>
    </source>
</evidence>
<dbReference type="InterPro" id="IPR045584">
    <property type="entry name" value="Pilin-like"/>
</dbReference>
<keyword evidence="6 9" id="KW-1133">Transmembrane helix</keyword>
<evidence type="ECO:0000256" key="5">
    <source>
        <dbReference type="ARBA" id="ARBA00022692"/>
    </source>
</evidence>
<dbReference type="PANTHER" id="PTHR39583">
    <property type="entry name" value="TYPE II SECRETION SYSTEM PROTEIN J-RELATED"/>
    <property type="match status" value="1"/>
</dbReference>
<keyword evidence="5 9" id="KW-0812">Transmembrane</keyword>
<dbReference type="EMBL" id="NTMR01000017">
    <property type="protein sequence ID" value="PBK03638.1"/>
    <property type="molecule type" value="Genomic_DNA"/>
</dbReference>
<evidence type="ECO:0000256" key="1">
    <source>
        <dbReference type="ARBA" id="ARBA00004377"/>
    </source>
</evidence>
<dbReference type="Pfam" id="PF07963">
    <property type="entry name" value="N_methyl"/>
    <property type="match status" value="1"/>
</dbReference>
<protein>
    <recommendedName>
        <fullName evidence="12">Type II secretion system protein J</fullName>
    </recommendedName>
</protein>
<dbReference type="NCBIfam" id="TIGR02532">
    <property type="entry name" value="IV_pilin_GFxxxE"/>
    <property type="match status" value="1"/>
</dbReference>
<keyword evidence="4" id="KW-0997">Cell inner membrane</keyword>
<dbReference type="GO" id="GO:0015628">
    <property type="term" value="P:protein secretion by the type II secretion system"/>
    <property type="evidence" value="ECO:0007669"/>
    <property type="project" value="InterPro"/>
</dbReference>
<evidence type="ECO:0000256" key="4">
    <source>
        <dbReference type="ARBA" id="ARBA00022519"/>
    </source>
</evidence>
<keyword evidence="2" id="KW-1003">Cell membrane</keyword>